<dbReference type="Pfam" id="PF21581">
    <property type="entry name" value="SCD"/>
    <property type="match status" value="1"/>
</dbReference>
<dbReference type="GO" id="GO:0000785">
    <property type="term" value="C:chromatin"/>
    <property type="evidence" value="ECO:0007669"/>
    <property type="project" value="TreeGrafter"/>
</dbReference>
<dbReference type="PANTHER" id="PTHR11199">
    <property type="entry name" value="STROMAL ANTIGEN"/>
    <property type="match status" value="1"/>
</dbReference>
<dbReference type="Gene3D" id="1.25.10.10">
    <property type="entry name" value="Leucine-rich Repeat Variant"/>
    <property type="match status" value="1"/>
</dbReference>
<accession>A0A8K0DYK2</accession>
<gene>
    <name evidence="3" type="ORF">FNV43_RR23461</name>
</gene>
<dbReference type="InterPro" id="IPR039662">
    <property type="entry name" value="Cohesin_Scc3/SA"/>
</dbReference>
<feature type="region of interest" description="Disordered" evidence="1">
    <location>
        <begin position="1019"/>
        <end position="1108"/>
    </location>
</feature>
<dbReference type="Proteomes" id="UP000796880">
    <property type="component" value="Unassembled WGS sequence"/>
</dbReference>
<feature type="compositionally biased region" description="Acidic residues" evidence="1">
    <location>
        <begin position="1069"/>
        <end position="1084"/>
    </location>
</feature>
<organism evidence="3 4">
    <name type="scientific">Rhamnella rubrinervis</name>
    <dbReference type="NCBI Taxonomy" id="2594499"/>
    <lineage>
        <taxon>Eukaryota</taxon>
        <taxon>Viridiplantae</taxon>
        <taxon>Streptophyta</taxon>
        <taxon>Embryophyta</taxon>
        <taxon>Tracheophyta</taxon>
        <taxon>Spermatophyta</taxon>
        <taxon>Magnoliopsida</taxon>
        <taxon>eudicotyledons</taxon>
        <taxon>Gunneridae</taxon>
        <taxon>Pentapetalae</taxon>
        <taxon>rosids</taxon>
        <taxon>fabids</taxon>
        <taxon>Rosales</taxon>
        <taxon>Rhamnaceae</taxon>
        <taxon>rhamnoid group</taxon>
        <taxon>Rhamneae</taxon>
        <taxon>Rhamnella</taxon>
    </lineage>
</organism>
<dbReference type="FunFam" id="1.25.10.10:FF:001547">
    <property type="entry name" value="Uncharacterized protein"/>
    <property type="match status" value="1"/>
</dbReference>
<dbReference type="GO" id="GO:0005634">
    <property type="term" value="C:nucleus"/>
    <property type="evidence" value="ECO:0007669"/>
    <property type="project" value="TreeGrafter"/>
</dbReference>
<feature type="region of interest" description="Disordered" evidence="1">
    <location>
        <begin position="1"/>
        <end position="67"/>
    </location>
</feature>
<protein>
    <recommendedName>
        <fullName evidence="2">SCD domain-containing protein</fullName>
    </recommendedName>
</protein>
<keyword evidence="4" id="KW-1185">Reference proteome</keyword>
<feature type="compositionally biased region" description="Acidic residues" evidence="1">
    <location>
        <begin position="47"/>
        <end position="60"/>
    </location>
</feature>
<feature type="domain" description="SCD" evidence="2">
    <location>
        <begin position="273"/>
        <end position="358"/>
    </location>
</feature>
<feature type="compositionally biased region" description="Basic residues" evidence="1">
    <location>
        <begin position="1032"/>
        <end position="1042"/>
    </location>
</feature>
<dbReference type="EMBL" id="VOIH02000010">
    <property type="protein sequence ID" value="KAF3436369.1"/>
    <property type="molecule type" value="Genomic_DNA"/>
</dbReference>
<dbReference type="Pfam" id="PF24571">
    <property type="entry name" value="HEAT_SCC3-SA"/>
    <property type="match status" value="1"/>
</dbReference>
<proteinExistence type="predicted"/>
<sequence>MEEPAPTAETSTRRNKRSRAQTQTTENPPGRTSGTDGENHDRASDASDGEDRESSPDDFEETRPRAKRKVIKGNGKLIPQAVKLWVEQYEKEAKSAIVELLTMLFEACGAKYYIKGEFLDETDVDDVVVVLVDLARRGEVEDYQSSKRKEFKNFKDNLQSFWDVLVRECQHGPLFDQVLFDKCMDYIIALSCTPPRVYRQVATFMGLQLVTSFIAVAKILGAQRETTRRQLDAEKKKRAEGPRVESLNKRFSMTHEKITTLEEMMRKIFTGLFMHRYRDIDPNIRMSCIESLGVWILSYPSLFLQDLYLKYLGWTLNDKSAGVRKASVLALQNLYEVDDNVPTLGLFTERFSNRMIELADDIDISVAVCAIGLVKQLLRHQLLPDDDLGPLYDLLIDDPAEIRHAIGALVYDHLIAQKFNSSRSGAKGDGSSSSEVYLGRMLQILREFSTDQILSIYVIDDVWEYMKAMKDWKCIISMLLNENSLIELTDEDATNLVRLLSASVKKAVGERIVPATDNRKPYYNKAQKEIFENNRKDITIAMMKNYPLLLRKFMADKAKVPSLVDIVVHMNLELYSLKRQEQNFKNILQLMKDALFKHGEKEAIRSCVKAINFCSTESQGELQDFARAKLKELEDEIVAKLKSAMKEVADGGDEYSLLVNLKRLYELQLSRAAPVECLYEDFVKTLQNFRNMDDEVVCFLLLNMYMHLAWSLQLIISNETVTEASLSSLLSKRNTLMEQLEYFLNSPSEVEGMGNHGNLLACRVCTILAELWFLFRKTNFSSTKLERLGYCPDMTILQKFWKLCEQQLTISDETEDEDVNKEYVEETNRDAVMIAAAKLVASDTVSKEYLAPEIVSHFVVHGTSVAEIVKHLITVLKKKDDNLPNIFLEALKKAYHRHIVELSRSDDESLASKYFQECKELAARLSGTFIGAARNKHRLDILKIVKYGIEHAFLDAPKQLSFLEGSVLHFVSKLPTPDILEIMKDVQKRTENVNTDEDPSGWRPYYTFIENLREKYAKNEGFQGDEKEKPSVRRRGRPRKQRNIQGKKLFDEHGSSDEEDSISVSDHEDAQEEEKQDDEVEEDAPLIHSIRSSSKLRSLRVSREEKKA</sequence>
<dbReference type="SUPFAM" id="SSF48371">
    <property type="entry name" value="ARM repeat"/>
    <property type="match status" value="2"/>
</dbReference>
<dbReference type="PANTHER" id="PTHR11199:SF0">
    <property type="entry name" value="LD34181P-RELATED"/>
    <property type="match status" value="1"/>
</dbReference>
<dbReference type="GO" id="GO:0008278">
    <property type="term" value="C:cohesin complex"/>
    <property type="evidence" value="ECO:0007669"/>
    <property type="project" value="TreeGrafter"/>
</dbReference>
<reference evidence="3" key="1">
    <citation type="submission" date="2020-03" db="EMBL/GenBank/DDBJ databases">
        <title>A high-quality chromosome-level genome assembly of a woody plant with both climbing and erect habits, Rhamnella rubrinervis.</title>
        <authorList>
            <person name="Lu Z."/>
            <person name="Yang Y."/>
            <person name="Zhu X."/>
            <person name="Sun Y."/>
        </authorList>
    </citation>
    <scope>NUCLEOTIDE SEQUENCE</scope>
    <source>
        <strain evidence="3">BYM</strain>
        <tissue evidence="3">Leaf</tissue>
    </source>
</reference>
<dbReference type="GO" id="GO:0007062">
    <property type="term" value="P:sister chromatid cohesion"/>
    <property type="evidence" value="ECO:0007669"/>
    <property type="project" value="UniProtKB-ARBA"/>
</dbReference>
<dbReference type="InterPro" id="IPR056396">
    <property type="entry name" value="HEAT_SCC3-SA"/>
</dbReference>
<dbReference type="GO" id="GO:0003682">
    <property type="term" value="F:chromatin binding"/>
    <property type="evidence" value="ECO:0007669"/>
    <property type="project" value="TreeGrafter"/>
</dbReference>
<feature type="compositionally biased region" description="Polar residues" evidence="1">
    <location>
        <begin position="20"/>
        <end position="36"/>
    </location>
</feature>
<dbReference type="AlphaFoldDB" id="A0A8K0DYK2"/>
<dbReference type="InterPro" id="IPR013721">
    <property type="entry name" value="STAG"/>
</dbReference>
<comment type="caution">
    <text evidence="3">The sequence shown here is derived from an EMBL/GenBank/DDBJ whole genome shotgun (WGS) entry which is preliminary data.</text>
</comment>
<evidence type="ECO:0000313" key="3">
    <source>
        <dbReference type="EMBL" id="KAF3436369.1"/>
    </source>
</evidence>
<dbReference type="OrthoDB" id="498590at2759"/>
<evidence type="ECO:0000259" key="2">
    <source>
        <dbReference type="PROSITE" id="PS51425"/>
    </source>
</evidence>
<feature type="compositionally biased region" description="Basic and acidic residues" evidence="1">
    <location>
        <begin position="1019"/>
        <end position="1031"/>
    </location>
</feature>
<evidence type="ECO:0000256" key="1">
    <source>
        <dbReference type="SAM" id="MobiDB-lite"/>
    </source>
</evidence>
<dbReference type="PROSITE" id="PS51425">
    <property type="entry name" value="SCD"/>
    <property type="match status" value="1"/>
</dbReference>
<dbReference type="Pfam" id="PF08514">
    <property type="entry name" value="STAG"/>
    <property type="match status" value="1"/>
</dbReference>
<dbReference type="InterPro" id="IPR020839">
    <property type="entry name" value="SCD"/>
</dbReference>
<evidence type="ECO:0000313" key="4">
    <source>
        <dbReference type="Proteomes" id="UP000796880"/>
    </source>
</evidence>
<dbReference type="InterPro" id="IPR016024">
    <property type="entry name" value="ARM-type_fold"/>
</dbReference>
<name>A0A8K0DYK2_9ROSA</name>
<dbReference type="InterPro" id="IPR011989">
    <property type="entry name" value="ARM-like"/>
</dbReference>